<dbReference type="Pfam" id="PF13702">
    <property type="entry name" value="Lysozyme_like"/>
    <property type="match status" value="1"/>
</dbReference>
<keyword evidence="1" id="KW-1133">Transmembrane helix</keyword>
<evidence type="ECO:0000313" key="3">
    <source>
        <dbReference type="EMBL" id="GGB38041.1"/>
    </source>
</evidence>
<comment type="caution">
    <text evidence="3">The sequence shown here is derived from an EMBL/GenBank/DDBJ whole genome shotgun (WGS) entry which is preliminary data.</text>
</comment>
<protein>
    <recommendedName>
        <fullName evidence="2">CwlT-like lysozyme domain-containing protein</fullName>
    </recommendedName>
</protein>
<organism evidence="3 4">
    <name type="scientific">Lentibacillus populi</name>
    <dbReference type="NCBI Taxonomy" id="1827502"/>
    <lineage>
        <taxon>Bacteria</taxon>
        <taxon>Bacillati</taxon>
        <taxon>Bacillota</taxon>
        <taxon>Bacilli</taxon>
        <taxon>Bacillales</taxon>
        <taxon>Bacillaceae</taxon>
        <taxon>Lentibacillus</taxon>
    </lineage>
</organism>
<gene>
    <name evidence="3" type="ORF">GCM10011409_14360</name>
</gene>
<keyword evidence="1" id="KW-0472">Membrane</keyword>
<sequence length="207" mass="23571">MKRNVKKAIKQALLILTVLCGIFIFISVVSIKHNDTDFQIDRSLISEQVIAYEPLIEKYAKKYEVTDYQDVLLAMMMQESGGRGNDPMQASESYCGKVGCIDDPELSIKQGVYYFSQTIDAAGGDVELAIQSYNFGRGFIDYVKNNAGSYTQEAAIDFSKKMYKNAEDKSIYTCLRQEAKQYNACYGDIYYVRDVMKYKEALDDQQK</sequence>
<reference evidence="3" key="1">
    <citation type="journal article" date="2014" name="Int. J. Syst. Evol. Microbiol.">
        <title>Complete genome sequence of Corynebacterium casei LMG S-19264T (=DSM 44701T), isolated from a smear-ripened cheese.</title>
        <authorList>
            <consortium name="US DOE Joint Genome Institute (JGI-PGF)"/>
            <person name="Walter F."/>
            <person name="Albersmeier A."/>
            <person name="Kalinowski J."/>
            <person name="Ruckert C."/>
        </authorList>
    </citation>
    <scope>NUCLEOTIDE SEQUENCE</scope>
    <source>
        <strain evidence="3">CGMCC 1.15454</strain>
    </source>
</reference>
<dbReference type="EMBL" id="BMJD01000008">
    <property type="protein sequence ID" value="GGB38041.1"/>
    <property type="molecule type" value="Genomic_DNA"/>
</dbReference>
<reference evidence="3" key="2">
    <citation type="submission" date="2020-09" db="EMBL/GenBank/DDBJ databases">
        <authorList>
            <person name="Sun Q."/>
            <person name="Zhou Y."/>
        </authorList>
    </citation>
    <scope>NUCLEOTIDE SEQUENCE</scope>
    <source>
        <strain evidence="3">CGMCC 1.15454</strain>
    </source>
</reference>
<dbReference type="Gene3D" id="1.10.530.10">
    <property type="match status" value="1"/>
</dbReference>
<dbReference type="SUPFAM" id="SSF53955">
    <property type="entry name" value="Lysozyme-like"/>
    <property type="match status" value="1"/>
</dbReference>
<feature type="transmembrane region" description="Helical" evidence="1">
    <location>
        <begin position="12"/>
        <end position="31"/>
    </location>
</feature>
<evidence type="ECO:0000313" key="4">
    <source>
        <dbReference type="Proteomes" id="UP000621492"/>
    </source>
</evidence>
<dbReference type="RefSeq" id="WP_088051458.1">
    <property type="nucleotide sequence ID" value="NZ_BMJD01000008.1"/>
</dbReference>
<dbReference type="CDD" id="cd16891">
    <property type="entry name" value="CwlT-like"/>
    <property type="match status" value="1"/>
</dbReference>
<evidence type="ECO:0000256" key="1">
    <source>
        <dbReference type="SAM" id="Phobius"/>
    </source>
</evidence>
<proteinExistence type="predicted"/>
<accession>A0A9W5X5C2</accession>
<dbReference type="InterPro" id="IPR023346">
    <property type="entry name" value="Lysozyme-like_dom_sf"/>
</dbReference>
<keyword evidence="4" id="KW-1185">Reference proteome</keyword>
<dbReference type="Proteomes" id="UP000621492">
    <property type="component" value="Unassembled WGS sequence"/>
</dbReference>
<dbReference type="AlphaFoldDB" id="A0A9W5X5C2"/>
<keyword evidence="1" id="KW-0812">Transmembrane</keyword>
<feature type="domain" description="CwlT-like lysozyme" evidence="2">
    <location>
        <begin position="46"/>
        <end position="198"/>
    </location>
</feature>
<name>A0A9W5X5C2_9BACI</name>
<evidence type="ECO:0000259" key="2">
    <source>
        <dbReference type="Pfam" id="PF13702"/>
    </source>
</evidence>
<dbReference type="InterPro" id="IPR047194">
    <property type="entry name" value="CwlT-like_lysozyme"/>
</dbReference>